<dbReference type="Proteomes" id="UP000712157">
    <property type="component" value="Unassembled WGS sequence"/>
</dbReference>
<keyword evidence="3" id="KW-1185">Reference proteome</keyword>
<feature type="transmembrane region" description="Helical" evidence="1">
    <location>
        <begin position="106"/>
        <end position="130"/>
    </location>
</feature>
<evidence type="ECO:0000313" key="3">
    <source>
        <dbReference type="Proteomes" id="UP000712157"/>
    </source>
</evidence>
<dbReference type="AlphaFoldDB" id="A0A949K104"/>
<gene>
    <name evidence="2" type="ORF">KTH89_12450</name>
</gene>
<feature type="transmembrane region" description="Helical" evidence="1">
    <location>
        <begin position="60"/>
        <end position="80"/>
    </location>
</feature>
<feature type="transmembrane region" description="Helical" evidence="1">
    <location>
        <begin position="175"/>
        <end position="194"/>
    </location>
</feature>
<proteinExistence type="predicted"/>
<comment type="caution">
    <text evidence="2">The sequence shown here is derived from an EMBL/GenBank/DDBJ whole genome shotgun (WGS) entry which is preliminary data.</text>
</comment>
<dbReference type="RefSeq" id="WP_238721933.1">
    <property type="nucleotide sequence ID" value="NZ_JAHQCW010000019.1"/>
</dbReference>
<organism evidence="2 3">
    <name type="scientific">Diplocloster agilis</name>
    <dbReference type="NCBI Taxonomy" id="2850323"/>
    <lineage>
        <taxon>Bacteria</taxon>
        <taxon>Bacillati</taxon>
        <taxon>Bacillota</taxon>
        <taxon>Clostridia</taxon>
        <taxon>Lachnospirales</taxon>
        <taxon>Lachnospiraceae</taxon>
        <taxon>Diplocloster</taxon>
    </lineage>
</organism>
<reference evidence="2" key="1">
    <citation type="submission" date="2021-06" db="EMBL/GenBank/DDBJ databases">
        <title>Description of novel taxa of the family Lachnospiraceae.</title>
        <authorList>
            <person name="Chaplin A.V."/>
            <person name="Sokolova S.R."/>
            <person name="Pikina A.P."/>
            <person name="Korzhanova M."/>
            <person name="Belova V."/>
            <person name="Korostin D."/>
            <person name="Efimov B.A."/>
        </authorList>
    </citation>
    <scope>NUCLEOTIDE SEQUENCE</scope>
    <source>
        <strain evidence="2">ASD5720</strain>
    </source>
</reference>
<feature type="transmembrane region" description="Helical" evidence="1">
    <location>
        <begin position="20"/>
        <end position="40"/>
    </location>
</feature>
<sequence length="254" mass="28537">MSKLAAVAKYEYKMQISRPAGWGVLLFSTVTAFLDCLPTAANMARVEFLGEIHYYVRRVFAFDGLILLFGLMFLMAGRLVGDRKTGVKDLLMAAPVHKKDYVGGKLLGNLCYTLTMMFSLLGISICGYLLCRRGTEGIGSFLHVGYSVALYLILPASFFVTASCVMLPEILDIRFFYLLYSILFMVNAFSVNSAEKMPFYIFTQGDLTKYIWRHPKWPQIYPGSAWLNLAFLLGTGILAVTLVAAKRSFWRADE</sequence>
<evidence type="ECO:0000256" key="1">
    <source>
        <dbReference type="SAM" id="Phobius"/>
    </source>
</evidence>
<dbReference type="EMBL" id="JAHQCW010000019">
    <property type="protein sequence ID" value="MBU9737352.1"/>
    <property type="molecule type" value="Genomic_DNA"/>
</dbReference>
<keyword evidence="1" id="KW-1133">Transmembrane helix</keyword>
<evidence type="ECO:0000313" key="2">
    <source>
        <dbReference type="EMBL" id="MBU9737352.1"/>
    </source>
</evidence>
<keyword evidence="1" id="KW-0472">Membrane</keyword>
<evidence type="ECO:0008006" key="4">
    <source>
        <dbReference type="Google" id="ProtNLM"/>
    </source>
</evidence>
<protein>
    <recommendedName>
        <fullName evidence="4">ABC-2 family transporter protein</fullName>
    </recommendedName>
</protein>
<name>A0A949K104_9FIRM</name>
<accession>A0A949K104</accession>
<keyword evidence="1" id="KW-0812">Transmembrane</keyword>
<feature type="transmembrane region" description="Helical" evidence="1">
    <location>
        <begin position="225"/>
        <end position="245"/>
    </location>
</feature>